<accession>A0A5C2HLF6</accession>
<dbReference type="KEGG" id="apoc:APORC_1522"/>
<feature type="domain" description="O-antigen ligase-related" evidence="6">
    <location>
        <begin position="187"/>
        <end position="347"/>
    </location>
</feature>
<evidence type="ECO:0000256" key="5">
    <source>
        <dbReference type="SAM" id="Phobius"/>
    </source>
</evidence>
<keyword evidence="2 5" id="KW-0812">Transmembrane</keyword>
<dbReference type="GO" id="GO:0016874">
    <property type="term" value="F:ligase activity"/>
    <property type="evidence" value="ECO:0007669"/>
    <property type="project" value="UniProtKB-KW"/>
</dbReference>
<sequence length="412" mass="48376">MRLNKNMVLDFNKIVYYSLIVFALVLPLSKAAISFFIFWFVILIIFKRDYRNSLYIIKSNKIFIYISIFLLYIFISCLFIDINENTLSLLGKYCYWLLVPILVVLIEKQWIHKIIGSFLVGMFISEIISYGIFFEFWSLKGSSPTAPAPFMNTIRYSVFLAFTSLILLYKFLFEDDSIRTKFFLFLFFLITMINLMISTGRTGQLAFFFTLFIIFIMRYKISIKSFFLSTFFFIFIAFSSYFGIDQFKIRVDHAISDVNKAIDKNDFYSSWGLRASFWIITYDAIKNKPLFGYGVGNHTLATNELLNANEYGYFSKDVREFLDGSHFHNQYLMILVANGFIGLLIFLLMCYKIYKLEIEDKTIKHYSVIGITVFMIAFIAEPHLDFKFTLMLFLFIISFSIAGAKKKIKELK</sequence>
<dbReference type="GO" id="GO:0016020">
    <property type="term" value="C:membrane"/>
    <property type="evidence" value="ECO:0007669"/>
    <property type="project" value="UniProtKB-SubCell"/>
</dbReference>
<reference evidence="7 8" key="2">
    <citation type="submission" date="2019-09" db="EMBL/GenBank/DDBJ databases">
        <title>Taxonomic note: a critical rebuttal of the proposed division of the genus Arcobacter into six genera, emended descriptions of Arcobacter anaerophilus and the genus Arcobacter, and an assessment of genus-level boundaries for Epsilonproteobacteria using in silico genomic comparator tools.</title>
        <authorList>
            <person name="On S.L.W."/>
            <person name="Miller W.G."/>
            <person name="Biggs P."/>
            <person name="Cornelius A."/>
            <person name="Vandamme P."/>
        </authorList>
    </citation>
    <scope>NUCLEOTIDE SEQUENCE [LARGE SCALE GENOMIC DNA]</scope>
    <source>
        <strain evidence="7 8">CCUG 56899</strain>
    </source>
</reference>
<dbReference type="Pfam" id="PF04932">
    <property type="entry name" value="Wzy_C"/>
    <property type="match status" value="1"/>
</dbReference>
<feature type="transmembrane region" description="Helical" evidence="5">
    <location>
        <begin position="226"/>
        <end position="244"/>
    </location>
</feature>
<dbReference type="AlphaFoldDB" id="A0A5C2HLF6"/>
<dbReference type="PANTHER" id="PTHR37422">
    <property type="entry name" value="TEICHURONIC ACID BIOSYNTHESIS PROTEIN TUAE"/>
    <property type="match status" value="1"/>
</dbReference>
<dbReference type="RefSeq" id="WP_066386637.1">
    <property type="nucleotide sequence ID" value="NZ_CP036246.2"/>
</dbReference>
<name>A0A5C2HLF6_9BACT</name>
<evidence type="ECO:0000256" key="2">
    <source>
        <dbReference type="ARBA" id="ARBA00022692"/>
    </source>
</evidence>
<evidence type="ECO:0000313" key="8">
    <source>
        <dbReference type="Proteomes" id="UP000322644"/>
    </source>
</evidence>
<evidence type="ECO:0000313" key="7">
    <source>
        <dbReference type="EMBL" id="QEP41098.1"/>
    </source>
</evidence>
<evidence type="ECO:0000256" key="1">
    <source>
        <dbReference type="ARBA" id="ARBA00004141"/>
    </source>
</evidence>
<feature type="transmembrane region" description="Helical" evidence="5">
    <location>
        <begin position="180"/>
        <end position="197"/>
    </location>
</feature>
<feature type="transmembrane region" description="Helical" evidence="5">
    <location>
        <begin position="14"/>
        <end position="41"/>
    </location>
</feature>
<protein>
    <submittedName>
        <fullName evidence="7">O-antigen ligase family protein</fullName>
    </submittedName>
</protein>
<evidence type="ECO:0000259" key="6">
    <source>
        <dbReference type="Pfam" id="PF04932"/>
    </source>
</evidence>
<reference evidence="7 8" key="1">
    <citation type="submission" date="2019-09" db="EMBL/GenBank/DDBJ databases">
        <title>Complete genome sequencing of four Arcobacter species reveals a diverse suite of mobile elements.</title>
        <authorList>
            <person name="Miller W.G."/>
            <person name="Yee E."/>
            <person name="Bono J.L."/>
        </authorList>
    </citation>
    <scope>NUCLEOTIDE SEQUENCE [LARGE SCALE GENOMIC DNA]</scope>
    <source>
        <strain evidence="7 8">CCUG 56899</strain>
    </source>
</reference>
<dbReference type="InterPro" id="IPR051533">
    <property type="entry name" value="WaaL-like"/>
</dbReference>
<dbReference type="EMBL" id="CP036246">
    <property type="protein sequence ID" value="QEP41098.1"/>
    <property type="molecule type" value="Genomic_DNA"/>
</dbReference>
<feature type="transmembrane region" description="Helical" evidence="5">
    <location>
        <begin position="114"/>
        <end position="134"/>
    </location>
</feature>
<feature type="transmembrane region" description="Helical" evidence="5">
    <location>
        <begin position="62"/>
        <end position="82"/>
    </location>
</feature>
<organism evidence="7 8">
    <name type="scientific">Arcobacter porcinus</name>
    <dbReference type="NCBI Taxonomy" id="1935204"/>
    <lineage>
        <taxon>Bacteria</taxon>
        <taxon>Pseudomonadati</taxon>
        <taxon>Campylobacterota</taxon>
        <taxon>Epsilonproteobacteria</taxon>
        <taxon>Campylobacterales</taxon>
        <taxon>Arcobacteraceae</taxon>
        <taxon>Arcobacter</taxon>
    </lineage>
</organism>
<proteinExistence type="predicted"/>
<dbReference type="Proteomes" id="UP000322644">
    <property type="component" value="Chromosome"/>
</dbReference>
<evidence type="ECO:0000256" key="4">
    <source>
        <dbReference type="ARBA" id="ARBA00023136"/>
    </source>
</evidence>
<gene>
    <name evidence="7" type="ORF">APORC_1522</name>
</gene>
<dbReference type="InterPro" id="IPR007016">
    <property type="entry name" value="O-antigen_ligase-rel_domated"/>
</dbReference>
<feature type="transmembrane region" description="Helical" evidence="5">
    <location>
        <begin position="154"/>
        <end position="173"/>
    </location>
</feature>
<feature type="transmembrane region" description="Helical" evidence="5">
    <location>
        <begin position="203"/>
        <end position="219"/>
    </location>
</feature>
<feature type="transmembrane region" description="Helical" evidence="5">
    <location>
        <begin position="331"/>
        <end position="351"/>
    </location>
</feature>
<keyword evidence="4 5" id="KW-0472">Membrane</keyword>
<comment type="subcellular location">
    <subcellularLocation>
        <location evidence="1">Membrane</location>
        <topology evidence="1">Multi-pass membrane protein</topology>
    </subcellularLocation>
</comment>
<evidence type="ECO:0000256" key="3">
    <source>
        <dbReference type="ARBA" id="ARBA00022989"/>
    </source>
</evidence>
<dbReference type="PANTHER" id="PTHR37422:SF13">
    <property type="entry name" value="LIPOPOLYSACCHARIDE BIOSYNTHESIS PROTEIN PA4999-RELATED"/>
    <property type="match status" value="1"/>
</dbReference>
<keyword evidence="3 5" id="KW-1133">Transmembrane helix</keyword>
<keyword evidence="7" id="KW-0436">Ligase</keyword>
<feature type="transmembrane region" description="Helical" evidence="5">
    <location>
        <begin position="88"/>
        <end position="107"/>
    </location>
</feature>
<feature type="transmembrane region" description="Helical" evidence="5">
    <location>
        <begin position="386"/>
        <end position="404"/>
    </location>
</feature>
<feature type="transmembrane region" description="Helical" evidence="5">
    <location>
        <begin position="363"/>
        <end position="380"/>
    </location>
</feature>